<keyword evidence="1" id="KW-0677">Repeat</keyword>
<keyword evidence="5" id="KW-1185">Reference proteome</keyword>
<evidence type="ECO:0000256" key="1">
    <source>
        <dbReference type="ARBA" id="ARBA00022737"/>
    </source>
</evidence>
<dbReference type="Gene3D" id="3.40.50.1820">
    <property type="entry name" value="alpha/beta hydrolase"/>
    <property type="match status" value="1"/>
</dbReference>
<dbReference type="Pfam" id="PF23598">
    <property type="entry name" value="LRR_14"/>
    <property type="match status" value="3"/>
</dbReference>
<dbReference type="InterPro" id="IPR032675">
    <property type="entry name" value="LRR_dom_sf"/>
</dbReference>
<name>A0ABP0V0P9_9BRYO</name>
<evidence type="ECO:0000256" key="2">
    <source>
        <dbReference type="SAM" id="MobiDB-lite"/>
    </source>
</evidence>
<protein>
    <recommendedName>
        <fullName evidence="3">Disease resistance R13L4/SHOC-2-like LRR domain-containing protein</fullName>
    </recommendedName>
</protein>
<dbReference type="InterPro" id="IPR001611">
    <property type="entry name" value="Leu-rich_rpt"/>
</dbReference>
<organism evidence="4 5">
    <name type="scientific">Sphagnum troendelagicum</name>
    <dbReference type="NCBI Taxonomy" id="128251"/>
    <lineage>
        <taxon>Eukaryota</taxon>
        <taxon>Viridiplantae</taxon>
        <taxon>Streptophyta</taxon>
        <taxon>Embryophyta</taxon>
        <taxon>Bryophyta</taxon>
        <taxon>Sphagnophytina</taxon>
        <taxon>Sphagnopsida</taxon>
        <taxon>Sphagnales</taxon>
        <taxon>Sphagnaceae</taxon>
        <taxon>Sphagnum</taxon>
    </lineage>
</organism>
<dbReference type="EMBL" id="OZ019900">
    <property type="protein sequence ID" value="CAK9234382.1"/>
    <property type="molecule type" value="Genomic_DNA"/>
</dbReference>
<gene>
    <name evidence="4" type="ORF">CSSPTR1EN2_LOCUS22189</name>
</gene>
<reference evidence="4" key="1">
    <citation type="submission" date="2024-02" db="EMBL/GenBank/DDBJ databases">
        <authorList>
            <consortium name="ELIXIR-Norway"/>
            <consortium name="Elixir Norway"/>
        </authorList>
    </citation>
    <scope>NUCLEOTIDE SEQUENCE</scope>
</reference>
<feature type="domain" description="Disease resistance R13L4/SHOC-2-like LRR" evidence="3">
    <location>
        <begin position="593"/>
        <end position="664"/>
    </location>
</feature>
<sequence>MGNSYGLTGKGVNLSQGPPKRKRDVVRIPAATETPVGTAENAPSSSGWHSNKYLVHDLNPTCNSNNPNLTIVFFHGIGFGTNDEWKETWTTRPTNNREECICWPEKWLPEDLNNNVRILSLSYDSNIVASVHNDVIEIGKNLVQSLVTNSSYQSLWDGPVALIAYSFGGLVLKSLVVEARKHVHQRSRNSLDDKVQKCCETFLNNVKGVIFYGVPHVGGAQYLSNYFTWQHQQINTLSKCATQSSFCKSLESFNPQMEHLSTDFKNVVHEDLNIYAFSEGLPLDENWGILVPYASAIQLSNNNHYKIEDANHLTICKPPNKNHPTYFLLLKCLKICMEVVEILEGISLNKCDNLPTLSQVGSKGFRSLRLVDLTEASPTIVQNCIQGRNLNNVKWLCLKKCMIEKLQSNLYYCSQLRVFNLSGCSNLKKLPSSIRQLNALQELDMSKCFNLKKLPSSIGQLNALQELDLERCSNLKELPSSIGQLNALQNLYLQRCSNLKELPSSIGQLNALQELYLQECSNLKELPSSIGQLNALQLLDLQRCSNLKELPSSIGQLNALQVLFLGGCSNLKELPSSIGQLNALQHFYLYECSNLKELPSSIGQLNALQNLYLEECSNLKELPSSIGQLNALQEFYLYKCSNLKELPSSIGQLNALQNLYLYECSNLKELPSSIGQLNALQNLCLQRCSNLKELPSSIGQLNALQRLYLGGCSDLKELPSSIGQLNALKVLD</sequence>
<feature type="domain" description="Disease resistance R13L4/SHOC-2-like LRR" evidence="3">
    <location>
        <begin position="521"/>
        <end position="590"/>
    </location>
</feature>
<accession>A0ABP0V0P9</accession>
<evidence type="ECO:0000313" key="4">
    <source>
        <dbReference type="EMBL" id="CAK9234382.1"/>
    </source>
</evidence>
<dbReference type="SUPFAM" id="SSF53474">
    <property type="entry name" value="alpha/beta-Hydrolases"/>
    <property type="match status" value="1"/>
</dbReference>
<dbReference type="Gene3D" id="3.80.10.10">
    <property type="entry name" value="Ribonuclease Inhibitor"/>
    <property type="match status" value="2"/>
</dbReference>
<feature type="region of interest" description="Disordered" evidence="2">
    <location>
        <begin position="1"/>
        <end position="27"/>
    </location>
</feature>
<evidence type="ECO:0000313" key="5">
    <source>
        <dbReference type="Proteomes" id="UP001497512"/>
    </source>
</evidence>
<dbReference type="InterPro" id="IPR055414">
    <property type="entry name" value="LRR_R13L4/SHOC2-like"/>
</dbReference>
<evidence type="ECO:0000259" key="3">
    <source>
        <dbReference type="Pfam" id="PF23598"/>
    </source>
</evidence>
<dbReference type="InterPro" id="IPR029058">
    <property type="entry name" value="AB_hydrolase_fold"/>
</dbReference>
<proteinExistence type="predicted"/>
<dbReference type="Pfam" id="PF00560">
    <property type="entry name" value="LRR_1"/>
    <property type="match status" value="1"/>
</dbReference>
<dbReference type="SUPFAM" id="SSF52047">
    <property type="entry name" value="RNI-like"/>
    <property type="match status" value="1"/>
</dbReference>
<feature type="domain" description="Disease resistance R13L4/SHOC-2-like LRR" evidence="3">
    <location>
        <begin position="450"/>
        <end position="518"/>
    </location>
</feature>
<dbReference type="PANTHER" id="PTHR16083">
    <property type="entry name" value="LEUCINE RICH REPEAT CONTAINING PROTEIN"/>
    <property type="match status" value="1"/>
</dbReference>
<dbReference type="Proteomes" id="UP001497512">
    <property type="component" value="Chromosome 8"/>
</dbReference>
<dbReference type="PANTHER" id="PTHR16083:SF65">
    <property type="entry name" value="DISEASE RESISTANCE PROTEIN RPP8-LIKE"/>
    <property type="match status" value="1"/>
</dbReference>